<keyword evidence="3" id="KW-0863">Zinc-finger</keyword>
<evidence type="ECO:0000256" key="4">
    <source>
        <dbReference type="ARBA" id="ARBA00022833"/>
    </source>
</evidence>
<evidence type="ECO:0000256" key="1">
    <source>
        <dbReference type="ARBA" id="ARBA00004123"/>
    </source>
</evidence>
<keyword evidence="5" id="KW-0238">DNA-binding</keyword>
<dbReference type="PANTHER" id="PTHR46481">
    <property type="entry name" value="ZINC FINGER BED DOMAIN-CONTAINING PROTEIN 4"/>
    <property type="match status" value="1"/>
</dbReference>
<keyword evidence="4" id="KW-0862">Zinc</keyword>
<evidence type="ECO:0000256" key="3">
    <source>
        <dbReference type="ARBA" id="ARBA00022771"/>
    </source>
</evidence>
<evidence type="ECO:0000256" key="5">
    <source>
        <dbReference type="ARBA" id="ARBA00023125"/>
    </source>
</evidence>
<protein>
    <recommendedName>
        <fullName evidence="7">hAT-like transposase RNase-H fold domain-containing protein</fullName>
    </recommendedName>
</protein>
<sequence length="482" mass="54798">MTTYPHGLTSHAVTQFCPLASTSWLATSPIPAFPHSLSQFLVFLLRDMSSEPQSSSTPVGVSRVEELFVNVDDNLNEEDECNVEASEPLLDTTTKEAESTSHLKRHIDGCIKKSRFLKQQQALNFLPSESSTGTDQSGFVSALHDGKVDMLKMREAMAHWIIMHEHPFSIVEEEGFNLMMKRGMPQWTSVSRVTMRSDSFKVYEFEKLKLKALLKKVDRISLTTDLWKSKPQKIEYMVLTAHFVDLDWKLQKRVLNFVHFPPLRKEANIVDCILKCLKEWEIEDKVFTISVDNASANDSLQHGLQQVQDIIEKVHDTVDFLNASDARLKRFGSEYPTANLFLGEAQRIKVLLDVKSESLDDFVKSMVANMKEKFTKYWGECNLLMAIGSVMDPRLKMRAVEIAFPKMFPSDLVRENIGKVKDIMYQLFEEYLRIYSSTCNVEESGECAFPINAHGGDVTSSGAIYGIMVYENVVSTIILNFV</sequence>
<keyword evidence="2" id="KW-0479">Metal-binding</keyword>
<evidence type="ECO:0000259" key="7">
    <source>
        <dbReference type="Pfam" id="PF14372"/>
    </source>
</evidence>
<evidence type="ECO:0000313" key="8">
    <source>
        <dbReference type="EMBL" id="KAK8565562.1"/>
    </source>
</evidence>
<gene>
    <name evidence="8" type="ORF">V6N12_059120</name>
</gene>
<evidence type="ECO:0000313" key="9">
    <source>
        <dbReference type="Proteomes" id="UP001472677"/>
    </source>
</evidence>
<evidence type="ECO:0000256" key="2">
    <source>
        <dbReference type="ARBA" id="ARBA00022723"/>
    </source>
</evidence>
<reference evidence="8 9" key="1">
    <citation type="journal article" date="2024" name="G3 (Bethesda)">
        <title>Genome assembly of Hibiscus sabdariffa L. provides insights into metabolisms of medicinal natural products.</title>
        <authorList>
            <person name="Kim T."/>
        </authorList>
    </citation>
    <scope>NUCLEOTIDE SEQUENCE [LARGE SCALE GENOMIC DNA]</scope>
    <source>
        <strain evidence="8">TK-2024</strain>
        <tissue evidence="8">Old leaves</tissue>
    </source>
</reference>
<accession>A0ABR2EWZ9</accession>
<dbReference type="SUPFAM" id="SSF53098">
    <property type="entry name" value="Ribonuclease H-like"/>
    <property type="match status" value="1"/>
</dbReference>
<comment type="subcellular location">
    <subcellularLocation>
        <location evidence="1">Nucleus</location>
    </subcellularLocation>
</comment>
<organism evidence="8 9">
    <name type="scientific">Hibiscus sabdariffa</name>
    <name type="common">roselle</name>
    <dbReference type="NCBI Taxonomy" id="183260"/>
    <lineage>
        <taxon>Eukaryota</taxon>
        <taxon>Viridiplantae</taxon>
        <taxon>Streptophyta</taxon>
        <taxon>Embryophyta</taxon>
        <taxon>Tracheophyta</taxon>
        <taxon>Spermatophyta</taxon>
        <taxon>Magnoliopsida</taxon>
        <taxon>eudicotyledons</taxon>
        <taxon>Gunneridae</taxon>
        <taxon>Pentapetalae</taxon>
        <taxon>rosids</taxon>
        <taxon>malvids</taxon>
        <taxon>Malvales</taxon>
        <taxon>Malvaceae</taxon>
        <taxon>Malvoideae</taxon>
        <taxon>Hibiscus</taxon>
    </lineage>
</organism>
<proteinExistence type="predicted"/>
<dbReference type="EMBL" id="JBBPBM010000010">
    <property type="protein sequence ID" value="KAK8565562.1"/>
    <property type="molecule type" value="Genomic_DNA"/>
</dbReference>
<comment type="caution">
    <text evidence="8">The sequence shown here is derived from an EMBL/GenBank/DDBJ whole genome shotgun (WGS) entry which is preliminary data.</text>
</comment>
<dbReference type="Pfam" id="PF14372">
    <property type="entry name" value="hAT-like_RNase-H"/>
    <property type="match status" value="1"/>
</dbReference>
<dbReference type="InterPro" id="IPR025525">
    <property type="entry name" value="hAT-like_transposase_RNase-H"/>
</dbReference>
<keyword evidence="6" id="KW-0539">Nucleus</keyword>
<keyword evidence="9" id="KW-1185">Reference proteome</keyword>
<dbReference type="Proteomes" id="UP001472677">
    <property type="component" value="Unassembled WGS sequence"/>
</dbReference>
<feature type="domain" description="hAT-like transposase RNase-H fold" evidence="7">
    <location>
        <begin position="332"/>
        <end position="431"/>
    </location>
</feature>
<dbReference type="InterPro" id="IPR012337">
    <property type="entry name" value="RNaseH-like_sf"/>
</dbReference>
<evidence type="ECO:0000256" key="6">
    <source>
        <dbReference type="ARBA" id="ARBA00023242"/>
    </source>
</evidence>
<dbReference type="InterPro" id="IPR052035">
    <property type="entry name" value="ZnF_BED_domain_contain"/>
</dbReference>
<dbReference type="PANTHER" id="PTHR46481:SF10">
    <property type="entry name" value="ZINC FINGER BED DOMAIN-CONTAINING PROTEIN 39"/>
    <property type="match status" value="1"/>
</dbReference>
<name>A0ABR2EWZ9_9ROSI</name>